<dbReference type="Proteomes" id="UP000244189">
    <property type="component" value="Unassembled WGS sequence"/>
</dbReference>
<dbReference type="Gene3D" id="1.10.260.40">
    <property type="entry name" value="lambda repressor-like DNA-binding domains"/>
    <property type="match status" value="1"/>
</dbReference>
<evidence type="ECO:0000313" key="1">
    <source>
        <dbReference type="EMBL" id="PTQ58179.1"/>
    </source>
</evidence>
<dbReference type="EMBL" id="QAOG01000011">
    <property type="protein sequence ID" value="PTQ58179.1"/>
    <property type="molecule type" value="Genomic_DNA"/>
</dbReference>
<sequence>MPDRHEALTMTLTPGQYLRTRREAAGLSIDDVAERIATVPRWAQHLRRGWLDQIESDTIPATFNTIVVLHQVMQFDIGVLVELSVEGRDAPRLCTVCSCSEKDPCIGHSGPCRWMNVDLCSACFADEPAGLAADSSKNGVPH</sequence>
<name>A0A2T5GFT0_9SPHN</name>
<dbReference type="GO" id="GO:0003677">
    <property type="term" value="F:DNA binding"/>
    <property type="evidence" value="ECO:0007669"/>
    <property type="project" value="InterPro"/>
</dbReference>
<dbReference type="CDD" id="cd00093">
    <property type="entry name" value="HTH_XRE"/>
    <property type="match status" value="1"/>
</dbReference>
<keyword evidence="2" id="KW-1185">Reference proteome</keyword>
<dbReference type="SUPFAM" id="SSF47413">
    <property type="entry name" value="lambda repressor-like DNA-binding domains"/>
    <property type="match status" value="1"/>
</dbReference>
<evidence type="ECO:0000313" key="2">
    <source>
        <dbReference type="Proteomes" id="UP000244189"/>
    </source>
</evidence>
<comment type="caution">
    <text evidence="1">The sequence shown here is derived from an EMBL/GenBank/DDBJ whole genome shotgun (WGS) entry which is preliminary data.</text>
</comment>
<reference evidence="1 2" key="1">
    <citation type="submission" date="2018-04" db="EMBL/GenBank/DDBJ databases">
        <title>Genomic Encyclopedia of Type Strains, Phase III (KMG-III): the genomes of soil and plant-associated and newly described type strains.</title>
        <authorList>
            <person name="Whitman W."/>
        </authorList>
    </citation>
    <scope>NUCLEOTIDE SEQUENCE [LARGE SCALE GENOMIC DNA]</scope>
    <source>
        <strain evidence="1 2">MA101b</strain>
    </source>
</reference>
<organism evidence="1 2">
    <name type="scientific">Sphingomonas aurantiaca</name>
    <dbReference type="NCBI Taxonomy" id="185949"/>
    <lineage>
        <taxon>Bacteria</taxon>
        <taxon>Pseudomonadati</taxon>
        <taxon>Pseudomonadota</taxon>
        <taxon>Alphaproteobacteria</taxon>
        <taxon>Sphingomonadales</taxon>
        <taxon>Sphingomonadaceae</taxon>
        <taxon>Sphingomonas</taxon>
    </lineage>
</organism>
<dbReference type="AlphaFoldDB" id="A0A2T5GFT0"/>
<protein>
    <submittedName>
        <fullName evidence="1">Helix-turn-helix protein</fullName>
    </submittedName>
</protein>
<dbReference type="InterPro" id="IPR010982">
    <property type="entry name" value="Lambda_DNA-bd_dom_sf"/>
</dbReference>
<accession>A0A2T5GFT0</accession>
<gene>
    <name evidence="1" type="ORF">C8J26_4041</name>
</gene>
<dbReference type="InterPro" id="IPR001387">
    <property type="entry name" value="Cro/C1-type_HTH"/>
</dbReference>
<proteinExistence type="predicted"/>